<dbReference type="Gene3D" id="1.20.1560.10">
    <property type="entry name" value="ABC transporter type 1, transmembrane domain"/>
    <property type="match status" value="2"/>
</dbReference>
<keyword evidence="6" id="KW-0926">Vacuole</keyword>
<evidence type="ECO:0000256" key="11">
    <source>
        <dbReference type="ARBA" id="ARBA00022967"/>
    </source>
</evidence>
<comment type="subcellular location">
    <subcellularLocation>
        <location evidence="2">Cell membrane</location>
        <topology evidence="2">Multi-pass membrane protein</topology>
    </subcellularLocation>
    <subcellularLocation>
        <location evidence="1">Vacuole membrane</location>
        <topology evidence="1">Multi-pass membrane protein</topology>
    </subcellularLocation>
</comment>
<reference evidence="20" key="2">
    <citation type="journal article" date="2021" name="Genome Biol. Evol.">
        <title>Developing a high-quality reference genome for a parasitic bivalve with doubly uniparental inheritance (Bivalvia: Unionida).</title>
        <authorList>
            <person name="Smith C.H."/>
        </authorList>
    </citation>
    <scope>NUCLEOTIDE SEQUENCE</scope>
    <source>
        <strain evidence="20">CHS0354</strain>
        <tissue evidence="20">Mantle</tissue>
    </source>
</reference>
<name>A0AAE0SRE3_9BIVA</name>
<evidence type="ECO:0000256" key="12">
    <source>
        <dbReference type="ARBA" id="ARBA00022989"/>
    </source>
</evidence>
<keyword evidence="7 17" id="KW-0812">Transmembrane</keyword>
<comment type="similarity">
    <text evidence="3">Belongs to the ABC transporter superfamily. ABCC family. Conjugate transporter (TC 3.A.1.208) subfamily.</text>
</comment>
<dbReference type="FunFam" id="3.40.50.300:FF:000074">
    <property type="entry name" value="Multidrug resistance-associated protein 5 isoform 1"/>
    <property type="match status" value="1"/>
</dbReference>
<feature type="transmembrane region" description="Helical" evidence="17">
    <location>
        <begin position="1257"/>
        <end position="1277"/>
    </location>
</feature>
<dbReference type="SMART" id="SM00382">
    <property type="entry name" value="AAA"/>
    <property type="match status" value="2"/>
</dbReference>
<evidence type="ECO:0000256" key="15">
    <source>
        <dbReference type="ARBA" id="ARBA00047523"/>
    </source>
</evidence>
<evidence type="ECO:0000256" key="3">
    <source>
        <dbReference type="ARBA" id="ARBA00009726"/>
    </source>
</evidence>
<dbReference type="GO" id="GO:0000323">
    <property type="term" value="C:lytic vacuole"/>
    <property type="evidence" value="ECO:0007669"/>
    <property type="project" value="UniProtKB-ARBA"/>
</dbReference>
<dbReference type="FunFam" id="1.20.1560.10:FF:000001">
    <property type="entry name" value="ATP-binding cassette subfamily C member 1"/>
    <property type="match status" value="1"/>
</dbReference>
<dbReference type="PROSITE" id="PS50929">
    <property type="entry name" value="ABC_TM1F"/>
    <property type="match status" value="2"/>
</dbReference>
<feature type="transmembrane region" description="Helical" evidence="17">
    <location>
        <begin position="135"/>
        <end position="153"/>
    </location>
</feature>
<dbReference type="InterPro" id="IPR011527">
    <property type="entry name" value="ABC1_TM_dom"/>
</dbReference>
<comment type="catalytic activity">
    <reaction evidence="15">
        <text>leukotriene C4(in) + ATP + H2O = leukotriene C4(out) + ADP + phosphate + H(+)</text>
        <dbReference type="Rhea" id="RHEA:38963"/>
        <dbReference type="ChEBI" id="CHEBI:15377"/>
        <dbReference type="ChEBI" id="CHEBI:15378"/>
        <dbReference type="ChEBI" id="CHEBI:30616"/>
        <dbReference type="ChEBI" id="CHEBI:43474"/>
        <dbReference type="ChEBI" id="CHEBI:57973"/>
        <dbReference type="ChEBI" id="CHEBI:456216"/>
    </reaction>
    <physiologicalReaction direction="left-to-right" evidence="15">
        <dbReference type="Rhea" id="RHEA:38964"/>
    </physiologicalReaction>
</comment>
<dbReference type="EMBL" id="JAEAOA010001282">
    <property type="protein sequence ID" value="KAK3596598.1"/>
    <property type="molecule type" value="Genomic_DNA"/>
</dbReference>
<feature type="transmembrane region" description="Helical" evidence="17">
    <location>
        <begin position="987"/>
        <end position="1009"/>
    </location>
</feature>
<reference evidence="20" key="3">
    <citation type="submission" date="2023-05" db="EMBL/GenBank/DDBJ databases">
        <authorList>
            <person name="Smith C.H."/>
        </authorList>
    </citation>
    <scope>NUCLEOTIDE SEQUENCE</scope>
    <source>
        <strain evidence="20">CHS0354</strain>
        <tissue evidence="20">Mantle</tissue>
    </source>
</reference>
<dbReference type="SUPFAM" id="SSF90123">
    <property type="entry name" value="ABC transporter transmembrane region"/>
    <property type="match status" value="2"/>
</dbReference>
<dbReference type="CDD" id="cd18603">
    <property type="entry name" value="ABC_6TM_MRP1_2_3_6_D2_like"/>
    <property type="match status" value="1"/>
</dbReference>
<dbReference type="InterPro" id="IPR005292">
    <property type="entry name" value="MRP"/>
</dbReference>
<dbReference type="SUPFAM" id="SSF52540">
    <property type="entry name" value="P-loop containing nucleoside triphosphate hydrolases"/>
    <property type="match status" value="2"/>
</dbReference>
<dbReference type="CDD" id="cd03250">
    <property type="entry name" value="ABCC_MRP_domain1"/>
    <property type="match status" value="1"/>
</dbReference>
<reference evidence="20" key="1">
    <citation type="journal article" date="2021" name="Genome Biol. Evol.">
        <title>A High-Quality Reference Genome for a Parasitic Bivalve with Doubly Uniparental Inheritance (Bivalvia: Unionida).</title>
        <authorList>
            <person name="Smith C.H."/>
        </authorList>
    </citation>
    <scope>NUCLEOTIDE SEQUENCE</scope>
    <source>
        <strain evidence="20">CHS0354</strain>
    </source>
</reference>
<dbReference type="GO" id="GO:0005886">
    <property type="term" value="C:plasma membrane"/>
    <property type="evidence" value="ECO:0007669"/>
    <property type="project" value="UniProtKB-SubCell"/>
</dbReference>
<dbReference type="GO" id="GO:0005524">
    <property type="term" value="F:ATP binding"/>
    <property type="evidence" value="ECO:0007669"/>
    <property type="project" value="UniProtKB-KW"/>
</dbReference>
<feature type="transmembrane region" description="Helical" evidence="17">
    <location>
        <begin position="68"/>
        <end position="90"/>
    </location>
</feature>
<keyword evidence="12 17" id="KW-1133">Transmembrane helix</keyword>
<feature type="region of interest" description="Disordered" evidence="16">
    <location>
        <begin position="908"/>
        <end position="967"/>
    </location>
</feature>
<evidence type="ECO:0000256" key="9">
    <source>
        <dbReference type="ARBA" id="ARBA00022741"/>
    </source>
</evidence>
<proteinExistence type="inferred from homology"/>
<feature type="transmembrane region" description="Helical" evidence="17">
    <location>
        <begin position="446"/>
        <end position="469"/>
    </location>
</feature>
<dbReference type="InterPro" id="IPR017871">
    <property type="entry name" value="ABC_transporter-like_CS"/>
</dbReference>
<gene>
    <name evidence="20" type="ORF">CHS0354_020941</name>
</gene>
<evidence type="ECO:0000256" key="6">
    <source>
        <dbReference type="ARBA" id="ARBA00022554"/>
    </source>
</evidence>
<evidence type="ECO:0000256" key="13">
    <source>
        <dbReference type="ARBA" id="ARBA00023136"/>
    </source>
</evidence>
<evidence type="ECO:0000256" key="17">
    <source>
        <dbReference type="SAM" id="Phobius"/>
    </source>
</evidence>
<dbReference type="InterPro" id="IPR036640">
    <property type="entry name" value="ABC1_TM_sf"/>
</dbReference>
<dbReference type="CDD" id="cd03244">
    <property type="entry name" value="ABCC_MRP_domain2"/>
    <property type="match status" value="1"/>
</dbReference>
<evidence type="ECO:0000313" key="21">
    <source>
        <dbReference type="Proteomes" id="UP001195483"/>
    </source>
</evidence>
<keyword evidence="5" id="KW-1003">Cell membrane</keyword>
<keyword evidence="21" id="KW-1185">Reference proteome</keyword>
<dbReference type="InterPro" id="IPR056227">
    <property type="entry name" value="TMD0_ABC"/>
</dbReference>
<dbReference type="InterPro" id="IPR003593">
    <property type="entry name" value="AAA+_ATPase"/>
</dbReference>
<evidence type="ECO:0000259" key="19">
    <source>
        <dbReference type="PROSITE" id="PS50929"/>
    </source>
</evidence>
<dbReference type="Pfam" id="PF24357">
    <property type="entry name" value="TMD0_ABC"/>
    <property type="match status" value="1"/>
</dbReference>
<evidence type="ECO:0000256" key="5">
    <source>
        <dbReference type="ARBA" id="ARBA00022475"/>
    </source>
</evidence>
<dbReference type="PANTHER" id="PTHR24223">
    <property type="entry name" value="ATP-BINDING CASSETTE SUB-FAMILY C"/>
    <property type="match status" value="1"/>
</dbReference>
<dbReference type="PROSITE" id="PS00211">
    <property type="entry name" value="ABC_TRANSPORTER_1"/>
    <property type="match status" value="2"/>
</dbReference>
<dbReference type="Pfam" id="PF00005">
    <property type="entry name" value="ABC_tran"/>
    <property type="match status" value="2"/>
</dbReference>
<feature type="transmembrane region" description="Helical" evidence="17">
    <location>
        <begin position="1144"/>
        <end position="1164"/>
    </location>
</feature>
<sequence length="1565" mass="176202">MVESFLEFCGDSIFNEILLLNNSYPKFTDCFQNTLLVWVPCGWLWVTFPVYLYYLLVKAVGIPLHFTCLNMSKMSFSLVLFFLAVVNVVYDANSKEHGENPTTAVFLAWSIKASTFLLTTLIIQLERIKGFITSGILWIFWFLLIVAEIIPFYTNILEETYNKSLFKFTMFYIYYGVVLLQFILHCIAEKRMRQEYHGLGKPPCPEVEASFLSRIYFWWLNSLTIIGFRREIEETDLWELNPRDHSSQIHPPFFMAWEKEAARCRQKALVNSATHVSGDYSRYSESTPLLSGMNSNYSQDSNTVTFKEGRRQQQENKQPSLFKVLVKVFGLTILASWGCKLLYDLLQFASPLILNVLIGYVENKNSEYKWKGFVYASSFFVVAMAQSLFSHQNFQISMTCGMQIKSALIAAIYKKAITMNNEARKSSTVGEIVNLMSVDCERVQMVVGYLWMVWSSPLQIALAITLLYYSLGPSVFAGLGVLILLIPVNVVLAMKQRKLQMQQMRLKDSRIKLMNEVLNGIKVLKLYAWELSFQKKVLAIRAQELANLKKTAYLSAVTSIFWTTAPFLVTLATFTTYILSSESHYLDAQKAFVSLSLFNILRFPINLLPQMLSYIVQCQVSIKRIGKFLSHDDLSPDNVTHLKVSDSAIKVENGTFRWDKDLQPQLKNVTLEIPEGKLVAVVGQVGSGKSSLISAFVGEMEKLSGKVYTKGSIAYVSQQAWIQNASLKDNILFFKPNEESKYQEVLEACALLPDLDILPAGDMTEIGEKGINLSGGQKQRVSLARAVYNNADIYLLDDPLSAVDSHVGKHIFNKVIGQNGLLRNKTRVLVTHGVQWLPVVDTIVVLVNGEITEVGSYEELLSHDGAFAQFLKTYLRQEEEEDEDPEIQKIKSQILEKVDFVTLDGTGITSGDDDTGQVRKRKKQMPQDSSIGTKPLLAKSIHATDGQPQRGDKSETAKKMPGKPGNTLIEKEKAETGQVKWSVYLTYFKAVGGISTLLILGIFALYNAASVGSNVWLSLWTDDKYLKENAGKANSTEYQNKNYLYLGIYGAFGLAQAIIILIYSLLYAIRVIRASSHLHESMLAHILRSPMEFFETTPIGRIVNRFSRDVETIDNSLPWNLRMWMNMSFATLSTVVVIGYSTPIFLSVTVPLAVLYYLVQRFYIPTARQLKRIESTTRSPIYTQFSETLTGASIIRAYGLSQTFIDLSRDKVDYNLVSYYAGIVSNRWLGLRLEILGNFIIVAAAMFAVISDSSTGGLVGLSISYALQVTSILNFLVRTNSDLETSAVSVERIKEYTETKSEADWIIYFRRPPHSWPQTGDVQFENYTTRYREGLDLVLNGITCDIKGGEKIGIVGRTGAGKSSFTVALFRLIEAAGGAIYIDGQRISDIGLHDLRSKLTILPQDPVLFSGTLRMNLDPFDSYTDAQIWTALEHAHLKAFVSELPEGLNHECGEGGQNLSVGQRQLVCLARTLLHKTKILVLDEATAAVDMETDDLIQKTIRTEFKDCTVLTIAHRLNTIMDYDRIMVLDLGLIKEFDTPETLLKNKSSVFYGMAKDANLIHGEN</sequence>
<dbReference type="FunFam" id="1.20.1560.10:FF:000020">
    <property type="entry name" value="ABC metal ion transporter"/>
    <property type="match status" value="1"/>
</dbReference>
<evidence type="ECO:0000256" key="2">
    <source>
        <dbReference type="ARBA" id="ARBA00004651"/>
    </source>
</evidence>
<keyword evidence="10" id="KW-0067">ATP-binding</keyword>
<dbReference type="EC" id="7.6.2.3" evidence="14"/>
<feature type="transmembrane region" description="Helical" evidence="17">
    <location>
        <begin position="551"/>
        <end position="579"/>
    </location>
</feature>
<dbReference type="GO" id="GO:0005774">
    <property type="term" value="C:vacuolar membrane"/>
    <property type="evidence" value="ECO:0007669"/>
    <property type="project" value="UniProtKB-SubCell"/>
</dbReference>
<feature type="transmembrane region" description="Helical" evidence="17">
    <location>
        <begin position="475"/>
        <end position="494"/>
    </location>
</feature>
<feature type="transmembrane region" description="Helical" evidence="17">
    <location>
        <begin position="102"/>
        <end position="123"/>
    </location>
</feature>
<evidence type="ECO:0000256" key="8">
    <source>
        <dbReference type="ARBA" id="ARBA00022737"/>
    </source>
</evidence>
<evidence type="ECO:0000256" key="10">
    <source>
        <dbReference type="ARBA" id="ARBA00022840"/>
    </source>
</evidence>
<dbReference type="GO" id="GO:0016887">
    <property type="term" value="F:ATP hydrolysis activity"/>
    <property type="evidence" value="ECO:0007669"/>
    <property type="project" value="InterPro"/>
</dbReference>
<dbReference type="Proteomes" id="UP001195483">
    <property type="component" value="Unassembled WGS sequence"/>
</dbReference>
<evidence type="ECO:0000256" key="14">
    <source>
        <dbReference type="ARBA" id="ARBA00024220"/>
    </source>
</evidence>
<feature type="transmembrane region" description="Helical" evidence="17">
    <location>
        <begin position="165"/>
        <end position="184"/>
    </location>
</feature>
<feature type="transmembrane region" description="Helical" evidence="17">
    <location>
        <begin position="1043"/>
        <end position="1069"/>
    </location>
</feature>
<keyword evidence="11" id="KW-1278">Translocase</keyword>
<dbReference type="InterPro" id="IPR003439">
    <property type="entry name" value="ABC_transporter-like_ATP-bd"/>
</dbReference>
<dbReference type="InterPro" id="IPR027417">
    <property type="entry name" value="P-loop_NTPase"/>
</dbReference>
<keyword evidence="8" id="KW-0677">Repeat</keyword>
<feature type="domain" description="ABC transporter" evidence="18">
    <location>
        <begin position="1322"/>
        <end position="1556"/>
    </location>
</feature>
<feature type="transmembrane region" description="Helical" evidence="17">
    <location>
        <begin position="1235"/>
        <end position="1251"/>
    </location>
</feature>
<dbReference type="InterPro" id="IPR050173">
    <property type="entry name" value="ABC_transporter_C-like"/>
</dbReference>
<evidence type="ECO:0000256" key="4">
    <source>
        <dbReference type="ARBA" id="ARBA00022448"/>
    </source>
</evidence>
<dbReference type="PROSITE" id="PS50893">
    <property type="entry name" value="ABC_TRANSPORTER_2"/>
    <property type="match status" value="2"/>
</dbReference>
<keyword evidence="4" id="KW-0813">Transport</keyword>
<organism evidence="20 21">
    <name type="scientific">Potamilus streckersoni</name>
    <dbReference type="NCBI Taxonomy" id="2493646"/>
    <lineage>
        <taxon>Eukaryota</taxon>
        <taxon>Metazoa</taxon>
        <taxon>Spiralia</taxon>
        <taxon>Lophotrochozoa</taxon>
        <taxon>Mollusca</taxon>
        <taxon>Bivalvia</taxon>
        <taxon>Autobranchia</taxon>
        <taxon>Heteroconchia</taxon>
        <taxon>Palaeoheterodonta</taxon>
        <taxon>Unionida</taxon>
        <taxon>Unionoidea</taxon>
        <taxon>Unionidae</taxon>
        <taxon>Ambleminae</taxon>
        <taxon>Lampsilini</taxon>
        <taxon>Potamilus</taxon>
    </lineage>
</organism>
<dbReference type="Pfam" id="PF00664">
    <property type="entry name" value="ABC_membrane"/>
    <property type="match status" value="2"/>
</dbReference>
<feature type="transmembrane region" description="Helical" evidence="17">
    <location>
        <begin position="35"/>
        <end position="56"/>
    </location>
</feature>
<accession>A0AAE0SRE3</accession>
<keyword evidence="9" id="KW-0547">Nucleotide-binding</keyword>
<evidence type="ECO:0000256" key="16">
    <source>
        <dbReference type="SAM" id="MobiDB-lite"/>
    </source>
</evidence>
<feature type="domain" description="ABC transporter" evidence="18">
    <location>
        <begin position="649"/>
        <end position="873"/>
    </location>
</feature>
<dbReference type="Gene3D" id="3.40.50.300">
    <property type="entry name" value="P-loop containing nucleotide triphosphate hydrolases"/>
    <property type="match status" value="2"/>
</dbReference>
<dbReference type="CDD" id="cd18595">
    <property type="entry name" value="ABC_6TM_MRP1_2_3_6_D1_like"/>
    <property type="match status" value="1"/>
</dbReference>
<evidence type="ECO:0000256" key="7">
    <source>
        <dbReference type="ARBA" id="ARBA00022692"/>
    </source>
</evidence>
<dbReference type="NCBIfam" id="TIGR00957">
    <property type="entry name" value="MRP_assoc_pro"/>
    <property type="match status" value="1"/>
</dbReference>
<comment type="caution">
    <text evidence="20">The sequence shown here is derived from an EMBL/GenBank/DDBJ whole genome shotgun (WGS) entry which is preliminary data.</text>
</comment>
<feature type="domain" description="ABC transmembrane type-1" evidence="19">
    <location>
        <begin position="997"/>
        <end position="1285"/>
    </location>
</feature>
<feature type="domain" description="ABC transmembrane type-1" evidence="19">
    <location>
        <begin position="339"/>
        <end position="617"/>
    </location>
</feature>
<evidence type="ECO:0000313" key="20">
    <source>
        <dbReference type="EMBL" id="KAK3596598.1"/>
    </source>
</evidence>
<dbReference type="FunFam" id="3.40.50.300:FF:000293">
    <property type="entry name" value="ATP binding cassette subfamily C member 1"/>
    <property type="match status" value="1"/>
</dbReference>
<keyword evidence="13 17" id="KW-0472">Membrane</keyword>
<protein>
    <recommendedName>
        <fullName evidence="14">ABC-type glutathione-S-conjugate transporter</fullName>
        <ecNumber evidence="14">7.6.2.3</ecNumber>
    </recommendedName>
</protein>
<dbReference type="PANTHER" id="PTHR24223:SF443">
    <property type="entry name" value="MULTIDRUG-RESISTANCE LIKE PROTEIN 1, ISOFORM I"/>
    <property type="match status" value="1"/>
</dbReference>
<evidence type="ECO:0000259" key="18">
    <source>
        <dbReference type="PROSITE" id="PS50893"/>
    </source>
</evidence>
<dbReference type="GO" id="GO:0015431">
    <property type="term" value="F:ABC-type glutathione S-conjugate transporter activity"/>
    <property type="evidence" value="ECO:0007669"/>
    <property type="project" value="UniProtKB-EC"/>
</dbReference>
<evidence type="ECO:0000256" key="1">
    <source>
        <dbReference type="ARBA" id="ARBA00004128"/>
    </source>
</evidence>